<dbReference type="RefSeq" id="WP_093339305.1">
    <property type="nucleotide sequence ID" value="NZ_FOXD01000030.1"/>
</dbReference>
<keyword evidence="3" id="KW-0489">Methyltransferase</keyword>
<organism evidence="3 4">
    <name type="scientific">Salibacterium halotolerans</name>
    <dbReference type="NCBI Taxonomy" id="1884432"/>
    <lineage>
        <taxon>Bacteria</taxon>
        <taxon>Bacillati</taxon>
        <taxon>Bacillota</taxon>
        <taxon>Bacilli</taxon>
        <taxon>Bacillales</taxon>
        <taxon>Bacillaceae</taxon>
    </lineage>
</organism>
<dbReference type="PANTHER" id="PTHR45036">
    <property type="entry name" value="METHYLTRANSFERASE LIKE 7B"/>
    <property type="match status" value="1"/>
</dbReference>
<dbReference type="InterPro" id="IPR029063">
    <property type="entry name" value="SAM-dependent_MTases_sf"/>
</dbReference>
<dbReference type="GO" id="GO:0032259">
    <property type="term" value="P:methylation"/>
    <property type="evidence" value="ECO:0007669"/>
    <property type="project" value="UniProtKB-KW"/>
</dbReference>
<reference evidence="4" key="1">
    <citation type="submission" date="2016-10" db="EMBL/GenBank/DDBJ databases">
        <authorList>
            <person name="Varghese N."/>
            <person name="Submissions S."/>
        </authorList>
    </citation>
    <scope>NUCLEOTIDE SEQUENCE [LARGE SCALE GENOMIC DNA]</scope>
    <source>
        <strain evidence="4">S7</strain>
    </source>
</reference>
<dbReference type="InterPro" id="IPR013216">
    <property type="entry name" value="Methyltransf_11"/>
</dbReference>
<dbReference type="EMBL" id="FOXD01000030">
    <property type="protein sequence ID" value="SFQ34304.1"/>
    <property type="molecule type" value="Genomic_DNA"/>
</dbReference>
<evidence type="ECO:0000256" key="1">
    <source>
        <dbReference type="SAM" id="MobiDB-lite"/>
    </source>
</evidence>
<dbReference type="PANTHER" id="PTHR45036:SF1">
    <property type="entry name" value="METHYLTRANSFERASE LIKE 7A"/>
    <property type="match status" value="1"/>
</dbReference>
<sequence>MEQKKLINKFDKQADKHAKRRDKQYDGKFRKSLYSNATGETLEVAVGAGNNFAYYPQSVHVTAVDFSPKMLEKAKEAASRYQMETNFILSAVEDLDFPPESFDTIVSTGTLCSYEDPVYVLNLFNRWCKPNGQILLMEHGISSFPPIAWLQKSLDPLAVRAIGCHQNRDIKEIVGVSNIRIKKVKRAMIGYLYLIWAKPEKEVEPIDV</sequence>
<keyword evidence="3" id="KW-0808">Transferase</keyword>
<feature type="compositionally biased region" description="Basic and acidic residues" evidence="1">
    <location>
        <begin position="1"/>
        <end position="16"/>
    </location>
</feature>
<accession>A0A1I5XQS8</accession>
<dbReference type="Gene3D" id="3.40.50.150">
    <property type="entry name" value="Vaccinia Virus protein VP39"/>
    <property type="match status" value="1"/>
</dbReference>
<proteinExistence type="predicted"/>
<dbReference type="OrthoDB" id="9772751at2"/>
<dbReference type="STRING" id="1884432.SAMN05518683_13036"/>
<dbReference type="GO" id="GO:0008757">
    <property type="term" value="F:S-adenosylmethionine-dependent methyltransferase activity"/>
    <property type="evidence" value="ECO:0007669"/>
    <property type="project" value="InterPro"/>
</dbReference>
<evidence type="ECO:0000313" key="4">
    <source>
        <dbReference type="Proteomes" id="UP000198892"/>
    </source>
</evidence>
<protein>
    <submittedName>
        <fullName evidence="3">Methyltransferase domain-containing protein</fullName>
    </submittedName>
</protein>
<evidence type="ECO:0000259" key="2">
    <source>
        <dbReference type="Pfam" id="PF08241"/>
    </source>
</evidence>
<dbReference type="Pfam" id="PF08241">
    <property type="entry name" value="Methyltransf_11"/>
    <property type="match status" value="1"/>
</dbReference>
<evidence type="ECO:0000313" key="3">
    <source>
        <dbReference type="EMBL" id="SFQ34304.1"/>
    </source>
</evidence>
<feature type="region of interest" description="Disordered" evidence="1">
    <location>
        <begin position="1"/>
        <end position="21"/>
    </location>
</feature>
<dbReference type="CDD" id="cd02440">
    <property type="entry name" value="AdoMet_MTases"/>
    <property type="match status" value="1"/>
</dbReference>
<feature type="domain" description="Methyltransferase type 11" evidence="2">
    <location>
        <begin position="42"/>
        <end position="135"/>
    </location>
</feature>
<keyword evidence="4" id="KW-1185">Reference proteome</keyword>
<dbReference type="InterPro" id="IPR052356">
    <property type="entry name" value="Thiol_S-MT"/>
</dbReference>
<dbReference type="Proteomes" id="UP000198892">
    <property type="component" value="Unassembled WGS sequence"/>
</dbReference>
<gene>
    <name evidence="3" type="ORF">SAMN05518683_13036</name>
</gene>
<name>A0A1I5XQS8_9BACI</name>
<dbReference type="AlphaFoldDB" id="A0A1I5XQS8"/>
<dbReference type="SUPFAM" id="SSF53335">
    <property type="entry name" value="S-adenosyl-L-methionine-dependent methyltransferases"/>
    <property type="match status" value="1"/>
</dbReference>